<reference evidence="2" key="1">
    <citation type="journal article" date="2020" name="mSystems">
        <title>Genome- and Community-Level Interaction Insights into Carbon Utilization and Element Cycling Functions of Hydrothermarchaeota in Hydrothermal Sediment.</title>
        <authorList>
            <person name="Zhou Z."/>
            <person name="Liu Y."/>
            <person name="Xu W."/>
            <person name="Pan J."/>
            <person name="Luo Z.H."/>
            <person name="Li M."/>
        </authorList>
    </citation>
    <scope>NUCLEOTIDE SEQUENCE [LARGE SCALE GENOMIC DNA]</scope>
    <source>
        <strain evidence="2">SpSt-587</strain>
    </source>
</reference>
<dbReference type="InterPro" id="IPR000182">
    <property type="entry name" value="GNAT_dom"/>
</dbReference>
<accession>A0A7J3M308</accession>
<sequence>MIVRPLEKEDVAEAVRILLLSFDRELSVVFKDIYFAGEILREFFSKNAEGCFVAEKERILGFSRISFEKHDVSKFLREKLGLLEGLRAFLLLKFFVRNPKKGEAFIDFIAVSPLRRNEGIGSAMMEKLIEVAEEKEARRLNCIIRADSDAISFFQKFGFEVANILENKLAEKYFSSKQWLLMSKDLSTNE</sequence>
<proteinExistence type="predicted"/>
<dbReference type="PROSITE" id="PS51186">
    <property type="entry name" value="GNAT"/>
    <property type="match status" value="1"/>
</dbReference>
<feature type="domain" description="N-acetyltransferase" evidence="1">
    <location>
        <begin position="1"/>
        <end position="187"/>
    </location>
</feature>
<keyword evidence="2" id="KW-0808">Transferase</keyword>
<evidence type="ECO:0000313" key="2">
    <source>
        <dbReference type="EMBL" id="HGT83253.1"/>
    </source>
</evidence>
<protein>
    <submittedName>
        <fullName evidence="2">GNAT family N-acetyltransferase</fullName>
    </submittedName>
</protein>
<dbReference type="SUPFAM" id="SSF55729">
    <property type="entry name" value="Acyl-CoA N-acyltransferases (Nat)"/>
    <property type="match status" value="1"/>
</dbReference>
<dbReference type="CDD" id="cd04301">
    <property type="entry name" value="NAT_SF"/>
    <property type="match status" value="1"/>
</dbReference>
<evidence type="ECO:0000259" key="1">
    <source>
        <dbReference type="PROSITE" id="PS51186"/>
    </source>
</evidence>
<dbReference type="GO" id="GO:0016747">
    <property type="term" value="F:acyltransferase activity, transferring groups other than amino-acyl groups"/>
    <property type="evidence" value="ECO:0007669"/>
    <property type="project" value="InterPro"/>
</dbReference>
<dbReference type="Pfam" id="PF00583">
    <property type="entry name" value="Acetyltransf_1"/>
    <property type="match status" value="1"/>
</dbReference>
<dbReference type="Gene3D" id="3.40.630.30">
    <property type="match status" value="1"/>
</dbReference>
<organism evidence="2">
    <name type="scientific">Archaeoglobus fulgidus</name>
    <dbReference type="NCBI Taxonomy" id="2234"/>
    <lineage>
        <taxon>Archaea</taxon>
        <taxon>Methanobacteriati</taxon>
        <taxon>Methanobacteriota</taxon>
        <taxon>Archaeoglobi</taxon>
        <taxon>Archaeoglobales</taxon>
        <taxon>Archaeoglobaceae</taxon>
        <taxon>Archaeoglobus</taxon>
    </lineage>
</organism>
<dbReference type="EMBL" id="DSYZ01000112">
    <property type="protein sequence ID" value="HGT83253.1"/>
    <property type="molecule type" value="Genomic_DNA"/>
</dbReference>
<dbReference type="AlphaFoldDB" id="A0A7J3M308"/>
<comment type="caution">
    <text evidence="2">The sequence shown here is derived from an EMBL/GenBank/DDBJ whole genome shotgun (WGS) entry which is preliminary data.</text>
</comment>
<gene>
    <name evidence="2" type="ORF">ENT52_05955</name>
</gene>
<name>A0A7J3M308_ARCFL</name>
<dbReference type="InterPro" id="IPR016181">
    <property type="entry name" value="Acyl_CoA_acyltransferase"/>
</dbReference>